<feature type="transmembrane region" description="Helical" evidence="2">
    <location>
        <begin position="32"/>
        <end position="53"/>
    </location>
</feature>
<keyword evidence="2" id="KW-1133">Transmembrane helix</keyword>
<keyword evidence="2" id="KW-0472">Membrane</keyword>
<name>A0A679IKI6_VARPD</name>
<feature type="region of interest" description="Disordered" evidence="1">
    <location>
        <begin position="105"/>
        <end position="132"/>
    </location>
</feature>
<organism evidence="3">
    <name type="scientific">Variovorax paradoxus</name>
    <dbReference type="NCBI Taxonomy" id="34073"/>
    <lineage>
        <taxon>Bacteria</taxon>
        <taxon>Pseudomonadati</taxon>
        <taxon>Pseudomonadota</taxon>
        <taxon>Betaproteobacteria</taxon>
        <taxon>Burkholderiales</taxon>
        <taxon>Comamonadaceae</taxon>
        <taxon>Variovorax</taxon>
    </lineage>
</organism>
<protein>
    <recommendedName>
        <fullName evidence="4">Transmembrane protein</fullName>
    </recommendedName>
</protein>
<feature type="compositionally biased region" description="Gly residues" evidence="1">
    <location>
        <begin position="105"/>
        <end position="126"/>
    </location>
</feature>
<sequence length="257" mass="27403">MKVLSNWRSVRLWETRVERDLHRKYSLRTHGILIGSFTLLLMWCVSALQMHLLHVDSLAVRYFLTLGVGYVGYLLVLRWWARRLVEGRELNVDIDAPDLDIGGGRGSGSSHGHANLGGGGSGGGSSGSRSGSGLSDVASGALDVAGSSDEGAVIVVPVVAIFLICTAVVLGAGSLVLLYFSWDALLAVAIEVAFSYVSARAAVRVAREGWLMAAVRLTWKPLLGAVVCAVALGALLDHFMPQVNSLPEAVRVLMKTH</sequence>
<dbReference type="RefSeq" id="WP_339088523.1">
    <property type="nucleotide sequence ID" value="NZ_LR743507.1"/>
</dbReference>
<keyword evidence="2" id="KW-0812">Transmembrane</keyword>
<dbReference type="EMBL" id="LR743507">
    <property type="protein sequence ID" value="CAA2100525.1"/>
    <property type="molecule type" value="Genomic_DNA"/>
</dbReference>
<feature type="transmembrane region" description="Helical" evidence="2">
    <location>
        <begin position="217"/>
        <end position="236"/>
    </location>
</feature>
<evidence type="ECO:0000256" key="1">
    <source>
        <dbReference type="SAM" id="MobiDB-lite"/>
    </source>
</evidence>
<evidence type="ECO:0000256" key="2">
    <source>
        <dbReference type="SAM" id="Phobius"/>
    </source>
</evidence>
<evidence type="ECO:0000313" key="3">
    <source>
        <dbReference type="EMBL" id="CAA2100525.1"/>
    </source>
</evidence>
<accession>A0A679IKI6</accession>
<feature type="transmembrane region" description="Helical" evidence="2">
    <location>
        <begin position="59"/>
        <end position="81"/>
    </location>
</feature>
<reference evidence="3" key="1">
    <citation type="submission" date="2019-12" db="EMBL/GenBank/DDBJ databases">
        <authorList>
            <person name="Cremers G."/>
        </authorList>
    </citation>
    <scope>NUCLEOTIDE SEQUENCE</scope>
    <source>
        <strain evidence="3">Vvax</strain>
    </source>
</reference>
<dbReference type="AlphaFoldDB" id="A0A679IKI6"/>
<feature type="transmembrane region" description="Helical" evidence="2">
    <location>
        <begin position="152"/>
        <end position="170"/>
    </location>
</feature>
<feature type="transmembrane region" description="Helical" evidence="2">
    <location>
        <begin position="176"/>
        <end position="197"/>
    </location>
</feature>
<gene>
    <name evidence="3" type="ORF">VVAX_00788</name>
</gene>
<evidence type="ECO:0008006" key="4">
    <source>
        <dbReference type="Google" id="ProtNLM"/>
    </source>
</evidence>
<proteinExistence type="predicted"/>